<protein>
    <submittedName>
        <fullName evidence="1">Uncharacterized protein</fullName>
    </submittedName>
</protein>
<dbReference type="EMBL" id="CP034670">
    <property type="protein sequence ID" value="AZR59744.1"/>
    <property type="molecule type" value="Genomic_DNA"/>
</dbReference>
<proteinExistence type="predicted"/>
<sequence>MDDLFPDGKQDLCCRSLAKIRRPAEIAEEIASLEAGIYCLVREAKQFVQSARQMGLVRRVAYRSVPVNHAILPAYPGRDFHVPNICWAEYIGKQRKDITDWATIAAQLDAANASYDERLLHMRVHLTMRQYHDEGKQMLEQLKSDYAFLNELEFMSASQNIPVSVVVSET</sequence>
<evidence type="ECO:0000313" key="2">
    <source>
        <dbReference type="Proteomes" id="UP000282435"/>
    </source>
</evidence>
<gene>
    <name evidence="1" type="ORF">ELB75_06750</name>
</gene>
<evidence type="ECO:0000313" key="1">
    <source>
        <dbReference type="EMBL" id="AZR59744.1"/>
    </source>
</evidence>
<organism evidence="1 2">
    <name type="scientific">Eikenella corrodens</name>
    <dbReference type="NCBI Taxonomy" id="539"/>
    <lineage>
        <taxon>Bacteria</taxon>
        <taxon>Pseudomonadati</taxon>
        <taxon>Pseudomonadota</taxon>
        <taxon>Betaproteobacteria</taxon>
        <taxon>Neisseriales</taxon>
        <taxon>Neisseriaceae</taxon>
        <taxon>Eikenella</taxon>
    </lineage>
</organism>
<name>A0A3S9SJX9_EIKCO</name>
<accession>A0A3S9SJX9</accession>
<dbReference type="AlphaFoldDB" id="A0A3S9SJX9"/>
<dbReference type="Proteomes" id="UP000282435">
    <property type="component" value="Chromosome"/>
</dbReference>
<dbReference type="OrthoDB" id="8610753at2"/>
<dbReference type="RefSeq" id="WP_126983269.1">
    <property type="nucleotide sequence ID" value="NZ_CP034670.1"/>
</dbReference>
<reference evidence="1 2" key="1">
    <citation type="submission" date="2018-12" db="EMBL/GenBank/DDBJ databases">
        <title>Genome sequencing of Eikenella corrodens KCOM 3110 (= JS217).</title>
        <authorList>
            <person name="Koo J.-K."/>
            <person name="Park S.-N."/>
            <person name="Lim Y.K."/>
        </authorList>
    </citation>
    <scope>NUCLEOTIDE SEQUENCE [LARGE SCALE GENOMIC DNA]</scope>
    <source>
        <strain evidence="1 2">KCOM 3110</strain>
    </source>
</reference>